<keyword evidence="10" id="KW-1185">Reference proteome</keyword>
<feature type="domain" description="EGF-like" evidence="8">
    <location>
        <begin position="360"/>
        <end position="391"/>
    </location>
</feature>
<evidence type="ECO:0000256" key="6">
    <source>
        <dbReference type="SAM" id="Phobius"/>
    </source>
</evidence>
<feature type="domain" description="EGF-like" evidence="8">
    <location>
        <begin position="473"/>
        <end position="503"/>
    </location>
</feature>
<feature type="region of interest" description="Disordered" evidence="5">
    <location>
        <begin position="764"/>
        <end position="864"/>
    </location>
</feature>
<evidence type="ECO:0000256" key="2">
    <source>
        <dbReference type="ARBA" id="ARBA00022525"/>
    </source>
</evidence>
<dbReference type="InterPro" id="IPR009030">
    <property type="entry name" value="Growth_fac_rcpt_cys_sf"/>
</dbReference>
<dbReference type="Pfam" id="PF15913">
    <property type="entry name" value="Furin-like_2"/>
    <property type="match status" value="1"/>
</dbReference>
<sequence>MTLNFHGILSSLLVVSTFLSFAWGAAVAINSTVVCSAGQCLQGFTNTTIGTVLSSPIVASSVLLLPGQYTSTTNPQLLHQLLTTSSTSSSPSTGFNVSSLSLPFNVALQPGLAIYPQALYSGQAQFAALPNTPVSSNSSSPLSAGALALSPNIWVAVTTGSSSSNRIILWDSVPDVSQLPGVTLFPSLLSNPTPARLNALEQAFVLHQDNAPAHLVSTVHPVNLSERFLWTLMPDLSCGLCHLSLSFFHTANASSACNCLNGVCGANGQCTCNAGWTTASNGTQCATCAPGFFLDGNGNCAVCQLGCQQCADGSGICVTCKQGFTQNANDRTKCDAVQSVTNSGTVCPDGSFSNGASCQPCSASCSTCSGSTSNECIVCGNGQFSLGGSCVPTDGNGVCAGSSMIANNNKHECDSCPAKCTSCGIPNFNVASTINQLQCKGCLPGFVLSNGLCVESCPSGTFLSPRDNLTCTPCSSQCSTCVGASDFCLACNGGQLASGGKCVSSCPSNAINTAATCTTCHPDCATCSGTSFNQCTSCPPNRLVLSNGRCLPTCSKTEFFDRTSGSCQPCDSSCSSCLGAGPSNCLGCSSSTSVLRGGSCAAANCNGNGAAVVPGLGVCLSDLVSVPTVSGTSVSIPLPTITGIDTPAITNTGGGGSGGRRLAWWEILLMVLGCTFIFVCILALFRRRMRAKRAQRTAAFAAAKNIDARGAGWRAKLASFFSLGGSRIPKEEKVALRVARLQHLEEERHMAALGKLGVGISGGGSGGSGLPSRYAHSRRLSTTGGDTDSFYSQVTGLPPRAPVPRQPVNEHTVERERSSRYSGTTISSAKSITEAQRGGGYWFAPAGTGTSGGSRNPFQKATKS</sequence>
<keyword evidence="6" id="KW-0812">Transmembrane</keyword>
<comment type="caution">
    <text evidence="9">The sequence shown here is derived from an EMBL/GenBank/DDBJ whole genome shotgun (WGS) entry which is preliminary data.</text>
</comment>
<feature type="domain" description="EGF-like" evidence="8">
    <location>
        <begin position="302"/>
        <end position="335"/>
    </location>
</feature>
<proteinExistence type="predicted"/>
<dbReference type="Gene3D" id="2.10.220.10">
    <property type="entry name" value="Hormone Receptor, Insulin-like Growth Factor Receptor 1, Chain A, domain 2"/>
    <property type="match status" value="4"/>
</dbReference>
<feature type="transmembrane region" description="Helical" evidence="6">
    <location>
        <begin position="662"/>
        <end position="685"/>
    </location>
</feature>
<dbReference type="InterPro" id="IPR000742">
    <property type="entry name" value="EGF"/>
</dbReference>
<feature type="signal peptide" evidence="7">
    <location>
        <begin position="1"/>
        <end position="24"/>
    </location>
</feature>
<feature type="domain" description="EGF-like" evidence="8">
    <location>
        <begin position="258"/>
        <end position="301"/>
    </location>
</feature>
<evidence type="ECO:0000256" key="7">
    <source>
        <dbReference type="SAM" id="SignalP"/>
    </source>
</evidence>
<comment type="subcellular location">
    <subcellularLocation>
        <location evidence="1">Secreted</location>
    </subcellularLocation>
</comment>
<keyword evidence="6" id="KW-1133">Transmembrane helix</keyword>
<feature type="compositionally biased region" description="Polar residues" evidence="5">
    <location>
        <begin position="820"/>
        <end position="834"/>
    </location>
</feature>
<keyword evidence="4" id="KW-0325">Glycoprotein</keyword>
<dbReference type="InterPro" id="IPR043601">
    <property type="entry name" value="Rspo_Fu-CRD_dom"/>
</dbReference>
<dbReference type="AlphaFoldDB" id="A0AAD4M6G5"/>
<dbReference type="PANTHER" id="PTHR15332">
    <property type="entry name" value="PROPROTEIN CONVERTASE SUBTILISIN_KEXIN TYPE 5-LIKE"/>
    <property type="match status" value="1"/>
</dbReference>
<evidence type="ECO:0000313" key="10">
    <source>
        <dbReference type="Proteomes" id="UP001203297"/>
    </source>
</evidence>
<accession>A0AAD4M6G5</accession>
<feature type="domain" description="EGF-like" evidence="8">
    <location>
        <begin position="412"/>
        <end position="454"/>
    </location>
</feature>
<evidence type="ECO:0000256" key="5">
    <source>
        <dbReference type="SAM" id="MobiDB-lite"/>
    </source>
</evidence>
<dbReference type="SMART" id="SM00261">
    <property type="entry name" value="FU"/>
    <property type="match status" value="6"/>
</dbReference>
<keyword evidence="3 7" id="KW-0732">Signal</keyword>
<keyword evidence="6" id="KW-0472">Membrane</keyword>
<protein>
    <submittedName>
        <fullName evidence="9">Insulin-like growth factor binding protein</fullName>
    </submittedName>
</protein>
<dbReference type="Proteomes" id="UP001203297">
    <property type="component" value="Unassembled WGS sequence"/>
</dbReference>
<evidence type="ECO:0000256" key="3">
    <source>
        <dbReference type="ARBA" id="ARBA00022729"/>
    </source>
</evidence>
<organism evidence="9 10">
    <name type="scientific">Multifurca ochricompacta</name>
    <dbReference type="NCBI Taxonomy" id="376703"/>
    <lineage>
        <taxon>Eukaryota</taxon>
        <taxon>Fungi</taxon>
        <taxon>Dikarya</taxon>
        <taxon>Basidiomycota</taxon>
        <taxon>Agaricomycotina</taxon>
        <taxon>Agaricomycetes</taxon>
        <taxon>Russulales</taxon>
        <taxon>Russulaceae</taxon>
        <taxon>Multifurca</taxon>
    </lineage>
</organism>
<evidence type="ECO:0000256" key="1">
    <source>
        <dbReference type="ARBA" id="ARBA00004613"/>
    </source>
</evidence>
<evidence type="ECO:0000259" key="8">
    <source>
        <dbReference type="SMART" id="SM00181"/>
    </source>
</evidence>
<dbReference type="CDD" id="cd00064">
    <property type="entry name" value="FU"/>
    <property type="match status" value="2"/>
</dbReference>
<reference evidence="9" key="1">
    <citation type="journal article" date="2022" name="New Phytol.">
        <title>Evolutionary transition to the ectomycorrhizal habit in the genomes of a hyperdiverse lineage of mushroom-forming fungi.</title>
        <authorList>
            <person name="Looney B."/>
            <person name="Miyauchi S."/>
            <person name="Morin E."/>
            <person name="Drula E."/>
            <person name="Courty P.E."/>
            <person name="Kohler A."/>
            <person name="Kuo A."/>
            <person name="LaButti K."/>
            <person name="Pangilinan J."/>
            <person name="Lipzen A."/>
            <person name="Riley R."/>
            <person name="Andreopoulos W."/>
            <person name="He G."/>
            <person name="Johnson J."/>
            <person name="Nolan M."/>
            <person name="Tritt A."/>
            <person name="Barry K.W."/>
            <person name="Grigoriev I.V."/>
            <person name="Nagy L.G."/>
            <person name="Hibbett D."/>
            <person name="Henrissat B."/>
            <person name="Matheny P.B."/>
            <person name="Labbe J."/>
            <person name="Martin F.M."/>
        </authorList>
    </citation>
    <scope>NUCLEOTIDE SEQUENCE</scope>
    <source>
        <strain evidence="9">BPL690</strain>
    </source>
</reference>
<dbReference type="InterPro" id="IPR006212">
    <property type="entry name" value="Furin_repeat"/>
</dbReference>
<feature type="compositionally biased region" description="Polar residues" evidence="5">
    <location>
        <begin position="853"/>
        <end position="864"/>
    </location>
</feature>
<gene>
    <name evidence="9" type="ORF">B0F90DRAFT_1809542</name>
</gene>
<evidence type="ECO:0000256" key="4">
    <source>
        <dbReference type="ARBA" id="ARBA00023180"/>
    </source>
</evidence>
<evidence type="ECO:0000313" key="9">
    <source>
        <dbReference type="EMBL" id="KAI0303293.1"/>
    </source>
</evidence>
<feature type="domain" description="EGF-like" evidence="8">
    <location>
        <begin position="519"/>
        <end position="551"/>
    </location>
</feature>
<dbReference type="SMART" id="SM00181">
    <property type="entry name" value="EGF"/>
    <property type="match status" value="6"/>
</dbReference>
<feature type="compositionally biased region" description="Polar residues" evidence="5">
    <location>
        <begin position="780"/>
        <end position="795"/>
    </location>
</feature>
<feature type="chain" id="PRO_5042280082" evidence="7">
    <location>
        <begin position="25"/>
        <end position="864"/>
    </location>
</feature>
<keyword evidence="2" id="KW-0964">Secreted</keyword>
<dbReference type="SUPFAM" id="SSF57184">
    <property type="entry name" value="Growth factor receptor domain"/>
    <property type="match status" value="3"/>
</dbReference>
<dbReference type="EMBL" id="WTXG01000009">
    <property type="protein sequence ID" value="KAI0303293.1"/>
    <property type="molecule type" value="Genomic_DNA"/>
</dbReference>
<name>A0AAD4M6G5_9AGAM</name>
<dbReference type="PANTHER" id="PTHR15332:SF175">
    <property type="entry name" value="PROPROTEIN CONVERTASE SUBTILISIN_KEXIN TYPE 5-LIKE"/>
    <property type="match status" value="1"/>
</dbReference>
<dbReference type="GO" id="GO:0005576">
    <property type="term" value="C:extracellular region"/>
    <property type="evidence" value="ECO:0007669"/>
    <property type="project" value="UniProtKB-SubCell"/>
</dbReference>